<evidence type="ECO:0000313" key="2">
    <source>
        <dbReference type="EMBL" id="KAH3684867.1"/>
    </source>
</evidence>
<accession>A0A9P8Q888</accession>
<reference evidence="2" key="1">
    <citation type="journal article" date="2021" name="Open Biol.">
        <title>Shared evolutionary footprints suggest mitochondrial oxidative damage underlies multiple complex I losses in fungi.</title>
        <authorList>
            <person name="Schikora-Tamarit M.A."/>
            <person name="Marcet-Houben M."/>
            <person name="Nosek J."/>
            <person name="Gabaldon T."/>
        </authorList>
    </citation>
    <scope>NUCLEOTIDE SEQUENCE</scope>
    <source>
        <strain evidence="2">CBS2887</strain>
    </source>
</reference>
<proteinExistence type="predicted"/>
<keyword evidence="3" id="KW-1185">Reference proteome</keyword>
<evidence type="ECO:0000313" key="3">
    <source>
        <dbReference type="Proteomes" id="UP000774326"/>
    </source>
</evidence>
<gene>
    <name evidence="2" type="ORF">WICPIJ_004170</name>
</gene>
<dbReference type="Proteomes" id="UP000774326">
    <property type="component" value="Unassembled WGS sequence"/>
</dbReference>
<name>A0A9P8Q888_WICPI</name>
<protein>
    <submittedName>
        <fullName evidence="2">Uncharacterized protein</fullName>
    </submittedName>
</protein>
<reference evidence="2" key="2">
    <citation type="submission" date="2021-01" db="EMBL/GenBank/DDBJ databases">
        <authorList>
            <person name="Schikora-Tamarit M.A."/>
        </authorList>
    </citation>
    <scope>NUCLEOTIDE SEQUENCE</scope>
    <source>
        <strain evidence="2">CBS2887</strain>
    </source>
</reference>
<dbReference type="OrthoDB" id="3997736at2759"/>
<feature type="compositionally biased region" description="Low complexity" evidence="1">
    <location>
        <begin position="62"/>
        <end position="74"/>
    </location>
</feature>
<feature type="region of interest" description="Disordered" evidence="1">
    <location>
        <begin position="49"/>
        <end position="74"/>
    </location>
</feature>
<feature type="compositionally biased region" description="Polar residues" evidence="1">
    <location>
        <begin position="49"/>
        <end position="61"/>
    </location>
</feature>
<comment type="caution">
    <text evidence="2">The sequence shown here is derived from an EMBL/GenBank/DDBJ whole genome shotgun (WGS) entry which is preliminary data.</text>
</comment>
<dbReference type="AlphaFoldDB" id="A0A9P8Q888"/>
<dbReference type="EMBL" id="JAEUBG010002296">
    <property type="protein sequence ID" value="KAH3684867.1"/>
    <property type="molecule type" value="Genomic_DNA"/>
</dbReference>
<organism evidence="2 3">
    <name type="scientific">Wickerhamomyces pijperi</name>
    <name type="common">Yeast</name>
    <name type="synonym">Pichia pijperi</name>
    <dbReference type="NCBI Taxonomy" id="599730"/>
    <lineage>
        <taxon>Eukaryota</taxon>
        <taxon>Fungi</taxon>
        <taxon>Dikarya</taxon>
        <taxon>Ascomycota</taxon>
        <taxon>Saccharomycotina</taxon>
        <taxon>Saccharomycetes</taxon>
        <taxon>Phaffomycetales</taxon>
        <taxon>Wickerhamomycetaceae</taxon>
        <taxon>Wickerhamomyces</taxon>
    </lineage>
</organism>
<sequence length="220" mass="25217">MLSPIRPYTNRLLSPTNPSSCLRFNSTKSSPPKFFSEFYNESSKPVIQPVYTQPSGSPAVQSSNTRSSNSDSFNNPVPIRDVSLVVATLLLSYFAVDNYGRRIELEKSAQEQQLKFLKSLSVQQNTFNQARKKKDLQLITERKKMQTREMKMVYHIALLREQLMKQGVSPIEIEKALEAFEKDVKMENSLSNVSNMALWVVDDSELKKFVPSIHEYDNKK</sequence>
<evidence type="ECO:0000256" key="1">
    <source>
        <dbReference type="SAM" id="MobiDB-lite"/>
    </source>
</evidence>